<evidence type="ECO:0000256" key="1">
    <source>
        <dbReference type="SAM" id="Phobius"/>
    </source>
</evidence>
<proteinExistence type="predicted"/>
<evidence type="ECO:0000313" key="3">
    <source>
        <dbReference type="Proteomes" id="UP001611383"/>
    </source>
</evidence>
<accession>A0ABY9WP19</accession>
<dbReference type="Pfam" id="PF13795">
    <property type="entry name" value="HupE_UreJ_2"/>
    <property type="match status" value="1"/>
</dbReference>
<feature type="transmembrane region" description="Helical" evidence="1">
    <location>
        <begin position="211"/>
        <end position="231"/>
    </location>
</feature>
<dbReference type="RefSeq" id="WP_395819949.1">
    <property type="nucleotide sequence ID" value="NZ_CP043494.1"/>
</dbReference>
<organism evidence="2 3">
    <name type="scientific">Archangium minus</name>
    <dbReference type="NCBI Taxonomy" id="83450"/>
    <lineage>
        <taxon>Bacteria</taxon>
        <taxon>Pseudomonadati</taxon>
        <taxon>Myxococcota</taxon>
        <taxon>Myxococcia</taxon>
        <taxon>Myxococcales</taxon>
        <taxon>Cystobacterineae</taxon>
        <taxon>Archangiaceae</taxon>
        <taxon>Archangium</taxon>
    </lineage>
</organism>
<keyword evidence="1" id="KW-1133">Transmembrane helix</keyword>
<feature type="transmembrane region" description="Helical" evidence="1">
    <location>
        <begin position="362"/>
        <end position="381"/>
    </location>
</feature>
<protein>
    <submittedName>
        <fullName evidence="2">HupE/UreJ family protein</fullName>
    </submittedName>
</protein>
<sequence length="426" mass="44935">MSTVSAKRTTKGRAWALGLAVLLAGVSARAHLARNTAVLLDIGERSVEAEVQMPLDQLALALTQSFDAVPADVIRERAAELPAYVREHLKASTPDGRPFEVEVGTVGVQRVEDGDCLVAHVTLRAPPGASARAFTLTDTLVLHQVMNHRALVSVRRDFHTGLFGESQEMVGAASAQTPSLLIDRTHGSWWTGFRAVFRLGLHHIAEGTDHLLFLLVLLLPAPLLAHGGRWREPDRLGASLKRVLGVVTAFTVGHSLTLAAAAVGVLRLPSQPVEVLIAVSILVSAVHAVRPLFPGREHLVAVGFGLVHGLAFATVLAGMGFDSGALAMSILGFNLGIEVMQAAVVLLVLPWLLLWSRAPGFTVLRIGGAAVGGAAACGWVLERALDVSTPLGPWVEAASGHAWVGLVVLAGVALTMSRRSRRAALG</sequence>
<gene>
    <name evidence="2" type="ORF">F0U60_15490</name>
</gene>
<feature type="transmembrane region" description="Helical" evidence="1">
    <location>
        <begin position="243"/>
        <end position="263"/>
    </location>
</feature>
<feature type="transmembrane region" description="Helical" evidence="1">
    <location>
        <begin position="401"/>
        <end position="417"/>
    </location>
</feature>
<feature type="transmembrane region" description="Helical" evidence="1">
    <location>
        <begin position="275"/>
        <end position="293"/>
    </location>
</feature>
<keyword evidence="3" id="KW-1185">Reference proteome</keyword>
<feature type="transmembrane region" description="Helical" evidence="1">
    <location>
        <begin position="333"/>
        <end position="355"/>
    </location>
</feature>
<dbReference type="Proteomes" id="UP001611383">
    <property type="component" value="Chromosome"/>
</dbReference>
<reference evidence="2 3" key="1">
    <citation type="submission" date="2019-08" db="EMBL/GenBank/DDBJ databases">
        <title>Archangium and Cystobacter genomes.</title>
        <authorList>
            <person name="Chen I.-C.K."/>
            <person name="Wielgoss S."/>
        </authorList>
    </citation>
    <scope>NUCLEOTIDE SEQUENCE [LARGE SCALE GENOMIC DNA]</scope>
    <source>
        <strain evidence="2 3">Cbm 6</strain>
    </source>
</reference>
<feature type="transmembrane region" description="Helical" evidence="1">
    <location>
        <begin position="300"/>
        <end position="321"/>
    </location>
</feature>
<keyword evidence="1" id="KW-0472">Membrane</keyword>
<name>A0ABY9WP19_9BACT</name>
<dbReference type="InterPro" id="IPR032809">
    <property type="entry name" value="Put_HupE_UreJ"/>
</dbReference>
<evidence type="ECO:0000313" key="2">
    <source>
        <dbReference type="EMBL" id="WNG45348.1"/>
    </source>
</evidence>
<keyword evidence="1" id="KW-0812">Transmembrane</keyword>
<dbReference type="EMBL" id="CP043494">
    <property type="protein sequence ID" value="WNG45348.1"/>
    <property type="molecule type" value="Genomic_DNA"/>
</dbReference>